<dbReference type="Proteomes" id="UP000037751">
    <property type="component" value="Unassembled WGS sequence"/>
</dbReference>
<dbReference type="Gene3D" id="1.10.510.10">
    <property type="entry name" value="Transferase(Phosphotransferase) domain 1"/>
    <property type="match status" value="1"/>
</dbReference>
<feature type="binding site" evidence="7">
    <location>
        <position position="286"/>
    </location>
    <ligand>
        <name>ATP</name>
        <dbReference type="ChEBI" id="CHEBI:30616"/>
    </ligand>
</feature>
<dbReference type="HAMAP" id="MF_03181">
    <property type="entry name" value="PAN3"/>
    <property type="match status" value="1"/>
</dbReference>
<dbReference type="Gene3D" id="1.20.5.5160">
    <property type="match status" value="1"/>
</dbReference>
<dbReference type="GO" id="GO:0006397">
    <property type="term" value="P:mRNA processing"/>
    <property type="evidence" value="ECO:0007669"/>
    <property type="project" value="UniProtKB-KW"/>
</dbReference>
<dbReference type="GO" id="GO:0008143">
    <property type="term" value="F:poly(A) binding"/>
    <property type="evidence" value="ECO:0007669"/>
    <property type="project" value="TreeGrafter"/>
</dbReference>
<feature type="region of interest" description="Disordered" evidence="8">
    <location>
        <begin position="66"/>
        <end position="115"/>
    </location>
</feature>
<dbReference type="STRING" id="77020.A0A0N0RSP5"/>
<dbReference type="VEuPathDB" id="FungiDB:Malapachy_3398"/>
<keyword evidence="4 7" id="KW-0547">Nucleotide-binding</keyword>
<comment type="caution">
    <text evidence="7">Lacks conserved residue(s) required for the propagation of feature annotation.</text>
</comment>
<keyword evidence="3 7" id="KW-0507">mRNA processing</keyword>
<protein>
    <recommendedName>
        <fullName evidence="7">PAN2-PAN3 deadenylation complex subunit PAN3</fullName>
    </recommendedName>
    <alternativeName>
        <fullName evidence="7">PAB1P-dependent poly(A)-specific ribonuclease</fullName>
    </alternativeName>
    <alternativeName>
        <fullName evidence="7">Poly(A)-nuclease deadenylation complex subunit 3</fullName>
        <shortName evidence="7">PAN deadenylation complex subunit 3</shortName>
    </alternativeName>
</protein>
<evidence type="ECO:0000256" key="7">
    <source>
        <dbReference type="HAMAP-Rule" id="MF_03181"/>
    </source>
</evidence>
<evidence type="ECO:0000313" key="10">
    <source>
        <dbReference type="EMBL" id="KOS16272.1"/>
    </source>
</evidence>
<comment type="subunit">
    <text evidence="7">Homodimer. Forms a heterotrimer with a catalytic subunit PAN2 to form the poly(A)-nuclease (PAN) deadenylation complex. Interacts (via PAM-2 motif) with poly(A)-binding protein PAB1 (via PABC domain), conferring substrate specificity of the enzyme complex.</text>
</comment>
<comment type="domain">
    <text evidence="7">The N-terminal zinc finger binds to poly(A) RNA.</text>
</comment>
<dbReference type="SUPFAM" id="SSF56112">
    <property type="entry name" value="Protein kinase-like (PK-like)"/>
    <property type="match status" value="1"/>
</dbReference>
<dbReference type="GeneID" id="28729745"/>
<comment type="domain">
    <text evidence="7">Contains a pseudokinase domain. The protein kinase domain is predicted to be catalytically inactive because some of the residues important for catalytic activity are substituted and it lacks the equivalent of the binding site for a peptide substrate. However, it has retained an ATP-binding site and ATP-binding is required for mRNA degradation, stimulating the activity of the PAN2 nuclease in vitro. The nucleotide-binding site is juxtaposed to the RNase active site of PAN2 in the complex and may actually bind nucleosides of a poly(A) RNA rather than ATP, feeding the poly(A)-tail to the active site of the deadenylase and thus increasing the efficiency with which this distributive enzyme degrades oligo(A) RNAs.</text>
</comment>
<proteinExistence type="inferred from homology"/>
<dbReference type="GO" id="GO:0005524">
    <property type="term" value="F:ATP binding"/>
    <property type="evidence" value="ECO:0007669"/>
    <property type="project" value="UniProtKB-UniRule"/>
</dbReference>
<comment type="function">
    <text evidence="7">Regulatory subunit of the poly(A)-nuclease (PAN) deadenylation complex, one of two cytoplasmic mRNA deadenylases involved in mRNA turnover. PAN specifically shortens poly(A) tails of RNA and the activity is stimulated by poly(A)-binding protein PAB1. PAN deadenylation is followed by rapid degradation of the shortened mRNA tails by the CCR4-NOT complex. Deadenylated mRNAs are then degraded by two alternative mechanisms, namely exosome-mediated 3'-5' exonucleolytic degradation, or deadenlyation-dependent mRNA decaping and subsequent 5'-3' exonucleolytic degradation by XRN1. May also be involved in post-transcriptional maturation of mRNA poly(A) tails. PAN3 acts as a positive regulator for PAN activity, recruiting the catalytic subunit PAN2 to mRNA via its interaction with RNA and with PAB1.</text>
</comment>
<dbReference type="EMBL" id="LGAV01000001">
    <property type="protein sequence ID" value="KOS16272.1"/>
    <property type="molecule type" value="Genomic_DNA"/>
</dbReference>
<feature type="binding site" evidence="7">
    <location>
        <begin position="401"/>
        <end position="402"/>
    </location>
    <ligand>
        <name>ATP</name>
        <dbReference type="ChEBI" id="CHEBI:30616"/>
    </ligand>
</feature>
<evidence type="ECO:0000256" key="2">
    <source>
        <dbReference type="ARBA" id="ARBA00022490"/>
    </source>
</evidence>
<feature type="region of interest" description="Disordered" evidence="8">
    <location>
        <begin position="1"/>
        <end position="27"/>
    </location>
</feature>
<feature type="region of interest" description="Knob domain" evidence="7">
    <location>
        <begin position="544"/>
        <end position="631"/>
    </location>
</feature>
<dbReference type="Gene3D" id="1.10.287.3700">
    <property type="match status" value="1"/>
</dbReference>
<evidence type="ECO:0000256" key="5">
    <source>
        <dbReference type="ARBA" id="ARBA00022840"/>
    </source>
</evidence>
<keyword evidence="11" id="KW-1185">Reference proteome</keyword>
<dbReference type="GO" id="GO:0000932">
    <property type="term" value="C:P-body"/>
    <property type="evidence" value="ECO:0007669"/>
    <property type="project" value="TreeGrafter"/>
</dbReference>
<dbReference type="InterPro" id="IPR011009">
    <property type="entry name" value="Kinase-like_dom_sf"/>
</dbReference>
<evidence type="ECO:0000256" key="6">
    <source>
        <dbReference type="ARBA" id="ARBA00023054"/>
    </source>
</evidence>
<comment type="subcellular location">
    <subcellularLocation>
        <location evidence="1 7">Cytoplasm</location>
    </subcellularLocation>
</comment>
<evidence type="ECO:0000256" key="8">
    <source>
        <dbReference type="SAM" id="MobiDB-lite"/>
    </source>
</evidence>
<dbReference type="OrthoDB" id="204958at2759"/>
<keyword evidence="6 7" id="KW-0175">Coiled coil</keyword>
<name>A0A0N0RSP5_9BASI</name>
<sequence length="631" mass="68892">MAHDPSSAPRAENAVPGGGKTGTSLSNVFSSTNTSLATISFQPRSNATTTAPTIKARLAEAPVFVPRSATGTPTPTPAQAAGLPATAATTTHPAASSSTPGSSAMPAQAVGGGSAAPASHAAMYTENPGAYGSYVSSYDPYASYEPRVEEVAVRHPLQYHLCAPPFPHVSNFHPTHLAAMTFFMDPELHEELHRKQEALYATAPPTSMSEAGSTRTLPESLHVYHNLVALEPGETSMPSSLLHHRFHAQSTKHLTGAAGDPSRVFGYPTHVYKATCALDGKCYVLRRLEGFHPQQTAAMSAAERWRKIRHPSLVAVREAFTTRAFGDHSVVFVYDYHPLATTLYMEHMTVKPLQPDRRTGRLQPVSMHVPERVLWSYACQLAGLLRVVHKAGLAVRCLEPSKVLRTAQHRVRLNGCAIFDVLFYQPQTPPDALVAQQQDDIQALGRLLLSTGCNNVAAAQGEEAITASLETFQQRYGTKLTAFLKQLLSSESHTHINDVLTELAPYLADEQSSTLNHADMLEASLMRELENGRLVRLLCKLNALQESDHTNTESGERYVIRLFRDMVFHAVDEHGRPAMDLSHVLVHLNKLDAGVDEKMMLTSRDELNCVLVSYADVKKYVEAAYAELVRP</sequence>
<evidence type="ECO:0000256" key="3">
    <source>
        <dbReference type="ARBA" id="ARBA00022664"/>
    </source>
</evidence>
<organism evidence="10 11">
    <name type="scientific">Malassezia pachydermatis</name>
    <dbReference type="NCBI Taxonomy" id="77020"/>
    <lineage>
        <taxon>Eukaryota</taxon>
        <taxon>Fungi</taxon>
        <taxon>Dikarya</taxon>
        <taxon>Basidiomycota</taxon>
        <taxon>Ustilaginomycotina</taxon>
        <taxon>Malasseziomycetes</taxon>
        <taxon>Malasseziales</taxon>
        <taxon>Malasseziaceae</taxon>
        <taxon>Malassezia</taxon>
    </lineage>
</organism>
<keyword evidence="2 7" id="KW-0963">Cytoplasm</keyword>
<gene>
    <name evidence="7" type="primary">PAN3</name>
    <name evidence="10" type="ORF">Malapachy_3398</name>
</gene>
<evidence type="ECO:0000259" key="9">
    <source>
        <dbReference type="Pfam" id="PF18101"/>
    </source>
</evidence>
<comment type="domain">
    <text evidence="7">The pseudokinase domain, the coiled-coil (CC), and C-terminal knob domain (CK) form a structural unit (PKC) that forms an extensive high-affinity interaction surface for PAN2.</text>
</comment>
<evidence type="ECO:0000256" key="1">
    <source>
        <dbReference type="ARBA" id="ARBA00004496"/>
    </source>
</evidence>
<dbReference type="AlphaFoldDB" id="A0A0N0RSP5"/>
<dbReference type="RefSeq" id="XP_017993904.1">
    <property type="nucleotide sequence ID" value="XM_018137869.1"/>
</dbReference>
<dbReference type="Pfam" id="PF18101">
    <property type="entry name" value="Pan3_CK"/>
    <property type="match status" value="1"/>
</dbReference>
<dbReference type="GO" id="GO:0000289">
    <property type="term" value="P:nuclear-transcribed mRNA poly(A) tail shortening"/>
    <property type="evidence" value="ECO:0007669"/>
    <property type="project" value="UniProtKB-UniRule"/>
</dbReference>
<reference evidence="10 11" key="1">
    <citation type="submission" date="2015-07" db="EMBL/GenBank/DDBJ databases">
        <title>Draft Genome Sequence of Malassezia furfur CBS1878 and Malassezia pachydermatis CBS1879.</title>
        <authorList>
            <person name="Triana S."/>
            <person name="Ohm R."/>
            <person name="Gonzalez A."/>
            <person name="DeCock H."/>
            <person name="Restrepo S."/>
            <person name="Celis A."/>
        </authorList>
    </citation>
    <scope>NUCLEOTIDE SEQUENCE [LARGE SCALE GENOMIC DNA]</scope>
    <source>
        <strain evidence="10 11">CBS 1879</strain>
    </source>
</reference>
<feature type="compositionally biased region" description="Low complexity" evidence="8">
    <location>
        <begin position="68"/>
        <end position="115"/>
    </location>
</feature>
<evidence type="ECO:0000256" key="4">
    <source>
        <dbReference type="ARBA" id="ARBA00022741"/>
    </source>
</evidence>
<keyword evidence="5 7" id="KW-0067">ATP-binding</keyword>
<comment type="caution">
    <text evidence="10">The sequence shown here is derived from an EMBL/GenBank/DDBJ whole genome shotgun (WGS) entry which is preliminary data.</text>
</comment>
<dbReference type="InterPro" id="IPR030844">
    <property type="entry name" value="PAN3"/>
</dbReference>
<evidence type="ECO:0000313" key="11">
    <source>
        <dbReference type="Proteomes" id="UP000037751"/>
    </source>
</evidence>
<feature type="binding site" evidence="7">
    <location>
        <begin position="335"/>
        <end position="342"/>
    </location>
    <ligand>
        <name>ATP</name>
        <dbReference type="ChEBI" id="CHEBI:30616"/>
    </ligand>
</feature>
<dbReference type="GO" id="GO:0031251">
    <property type="term" value="C:PAN complex"/>
    <property type="evidence" value="ECO:0007669"/>
    <property type="project" value="UniProtKB-UniRule"/>
</dbReference>
<dbReference type="PANTHER" id="PTHR12272:SF11">
    <property type="entry name" value="PAN2-PAN3 DEADENYLATION COMPLEX SUBUNIT PAN3"/>
    <property type="match status" value="1"/>
</dbReference>
<dbReference type="PANTHER" id="PTHR12272">
    <property type="entry name" value="DEADENYLATION COMPLEX SUBUNIT PAN3"/>
    <property type="match status" value="1"/>
</dbReference>
<dbReference type="InterPro" id="IPR041332">
    <property type="entry name" value="Pan3_CK"/>
</dbReference>
<feature type="coiled-coil region" evidence="7">
    <location>
        <begin position="505"/>
        <end position="543"/>
    </location>
</feature>
<feature type="domain" description="Pan3 C-terminal knob" evidence="9">
    <location>
        <begin position="496"/>
        <end position="628"/>
    </location>
</feature>
<comment type="similarity">
    <text evidence="7">Belongs to the protein kinase superfamily. PAN3 family.</text>
</comment>
<accession>A0A0N0RSP5</accession>